<organism evidence="1">
    <name type="scientific">Myoviridae sp. ctIty1</name>
    <dbReference type="NCBI Taxonomy" id="2827673"/>
    <lineage>
        <taxon>Viruses</taxon>
        <taxon>Duplodnaviria</taxon>
        <taxon>Heunggongvirae</taxon>
        <taxon>Uroviricota</taxon>
        <taxon>Caudoviricetes</taxon>
    </lineage>
</organism>
<sequence>MGLVPFTIISFVVENLRVENISNNQPNHVSVQ</sequence>
<evidence type="ECO:0000313" key="1">
    <source>
        <dbReference type="EMBL" id="DAF62371.1"/>
    </source>
</evidence>
<protein>
    <submittedName>
        <fullName evidence="1">Uncharacterized protein</fullName>
    </submittedName>
</protein>
<name>A0A8S5TH51_9CAUD</name>
<accession>A0A8S5TH51</accession>
<dbReference type="EMBL" id="BK032823">
    <property type="protein sequence ID" value="DAF62371.1"/>
    <property type="molecule type" value="Genomic_DNA"/>
</dbReference>
<reference evidence="1" key="1">
    <citation type="journal article" date="2021" name="Proc. Natl. Acad. Sci. U.S.A.">
        <title>A Catalog of Tens of Thousands of Viruses from Human Metagenomes Reveals Hidden Associations with Chronic Diseases.</title>
        <authorList>
            <person name="Tisza M.J."/>
            <person name="Buck C.B."/>
        </authorList>
    </citation>
    <scope>NUCLEOTIDE SEQUENCE</scope>
    <source>
        <strain evidence="1">CtIty1</strain>
    </source>
</reference>
<proteinExistence type="predicted"/>